<protein>
    <submittedName>
        <fullName evidence="1">Unannotated protein</fullName>
    </submittedName>
</protein>
<gene>
    <name evidence="1" type="ORF">UFOPK3472_01627</name>
</gene>
<proteinExistence type="predicted"/>
<dbReference type="EMBL" id="CAFBLX010000094">
    <property type="protein sequence ID" value="CAB4888113.1"/>
    <property type="molecule type" value="Genomic_DNA"/>
</dbReference>
<sequence>MIPAGERLDCNDLTRRDVHQRLVCHGEFVRAQCRAQVDRQRSDPVGVVQVSRVENCMATGSAVLGAVHCQICPVNQLMPCRIRVGDSDTDAGTEGDGDVLGSEWFRDGAGDVSRDLLRSFHSAHPFADDQEFVPAETSNGVGRARCGHQSLHEFHQRPVSGVVAQAVVDDFEVVDIQQKEGQSIGLKACPSQSGVEDVVGESAIGQPGECVVGAAPSELAFQFHSSKCRGDDTRDGAEERDFLFAIQPCFHTVDREDSPGVSNRSHDRYCHTAAQSELRHRVCTKPAFVAAVAANHWLFVSECVPGHGAVAGRNVPTNTERTARGIHGQVRIGGILEVRDGGVSHTHQRGGSVGGCSQQLRQLGDDCEPTEVGQGFLLLCVSAGGYGIGRHPGTTLFDGVPMPDDRGDDVRSAVRGVNDVCRDHDRNTCTGPVMA</sequence>
<evidence type="ECO:0000313" key="1">
    <source>
        <dbReference type="EMBL" id="CAB4888113.1"/>
    </source>
</evidence>
<dbReference type="AlphaFoldDB" id="A0A6J7F9M0"/>
<name>A0A6J7F9M0_9ZZZZ</name>
<reference evidence="1" key="1">
    <citation type="submission" date="2020-05" db="EMBL/GenBank/DDBJ databases">
        <authorList>
            <person name="Chiriac C."/>
            <person name="Salcher M."/>
            <person name="Ghai R."/>
            <person name="Kavagutti S V."/>
        </authorList>
    </citation>
    <scope>NUCLEOTIDE SEQUENCE</scope>
</reference>
<accession>A0A6J7F9M0</accession>
<organism evidence="1">
    <name type="scientific">freshwater metagenome</name>
    <dbReference type="NCBI Taxonomy" id="449393"/>
    <lineage>
        <taxon>unclassified sequences</taxon>
        <taxon>metagenomes</taxon>
        <taxon>ecological metagenomes</taxon>
    </lineage>
</organism>